<comment type="caution">
    <text evidence="2">The sequence shown here is derived from an EMBL/GenBank/DDBJ whole genome shotgun (WGS) entry which is preliminary data.</text>
</comment>
<feature type="compositionally biased region" description="Low complexity" evidence="1">
    <location>
        <begin position="495"/>
        <end position="506"/>
    </location>
</feature>
<feature type="region of interest" description="Disordered" evidence="1">
    <location>
        <begin position="361"/>
        <end position="380"/>
    </location>
</feature>
<name>A0A0J9XJ29_GEOCN</name>
<dbReference type="Proteomes" id="UP000242525">
    <property type="component" value="Unassembled WGS sequence"/>
</dbReference>
<dbReference type="AlphaFoldDB" id="A0A0J9XJ29"/>
<dbReference type="EMBL" id="CCBN010000020">
    <property type="protein sequence ID" value="CDO57272.1"/>
    <property type="molecule type" value="Genomic_DNA"/>
</dbReference>
<feature type="compositionally biased region" description="Acidic residues" evidence="1">
    <location>
        <begin position="176"/>
        <end position="186"/>
    </location>
</feature>
<keyword evidence="3" id="KW-1185">Reference proteome</keyword>
<reference evidence="2" key="1">
    <citation type="submission" date="2014-03" db="EMBL/GenBank/DDBJ databases">
        <authorList>
            <person name="Casaregola S."/>
        </authorList>
    </citation>
    <scope>NUCLEOTIDE SEQUENCE [LARGE SCALE GENOMIC DNA]</scope>
    <source>
        <strain evidence="2">CLIB 918</strain>
    </source>
</reference>
<feature type="region of interest" description="Disordered" evidence="1">
    <location>
        <begin position="141"/>
        <end position="188"/>
    </location>
</feature>
<feature type="compositionally biased region" description="Polar residues" evidence="1">
    <location>
        <begin position="233"/>
        <end position="262"/>
    </location>
</feature>
<feature type="region of interest" description="Disordered" evidence="1">
    <location>
        <begin position="231"/>
        <end position="284"/>
    </location>
</feature>
<sequence length="955" mass="106080">MELTLQNQPPTPVYEVYADDNKASHSDPGDDAVNHEAKSPKATAKKFKSQSLNTLFKSLGSKPTAASVPASRPTQSRSESPSASKTIKTKPITSMSTATGTFKLNPMKRSPLTFQTQHATTSSNGSTPVGHEVDTVWRRHDDKKPAEPPAHAKTVKFDDQPKIVKATSSNNTAVSDGEEEEEPTEEELLRRGIHLTRRLSNEVQHREFNWDEDDDDDLALPTSWSMNMLPLSANRSPISPTTANSTPTADQNSPTRSLTNDAAVTEPKEPKKINSPPWKITQPVSVTPIDKQLKELSEQRALQEQQQEQQQQRKQNHNLFNNNNQDHPEYNGFISRPNNEFWRPRETIIDRYRYTDAEKRYRPDIPQPKPDLFNETSGQVETMTRRGRLGGFGRFSETPRIPDENKKQEPVPNTKSRLEEQEETMRLTRENARKRKEEEQRREKEQQEAAKRKAEELVARIAAKKAQDQEKLQRQPQEQEEQQQPEKEKKKQLIQEHQQPQQQQKPSELKKPAESKYLSNKPVILKPKRRRGSSITSEDNPSFRAVTSVLGDHDNNIWTGKSSSNNSILWNPSSVTRTAPDGNLWGPISGIYNNETKTPSVYKNDIENSVITSPSTQSSRVFQWGAVNGTSNDNDNDRSDSVSGITTKESSAISANASTTTGSSTTTNGTTSSNSSNSPVNTNVKIDSPNLSRGFSRFFPSSQTGESREKIEPSLPEPKSNGSMIIQSHTVDDYLNNFLQKDVHSAPRVHLPGLIAIETNTDTGVRSLFKSPPLRSIQALQSTIAEKLGETVVPAAAPAVVKLPHVAAPVISSKIPPLVSTSPAVIKYDKVFVPQAVSNKGMEACAQTELDVRSVASELEDTLTKSVETRKPVVKVNLLGDAIDVSGPLSSAWDKGRVEAELTFGTSTYYVDPGNAKVYLREFKPRKDIFVALLVPGSGKKVTTTYKIGKGNVKR</sequence>
<proteinExistence type="predicted"/>
<feature type="compositionally biased region" description="Polar residues" evidence="1">
    <location>
        <begin position="72"/>
        <end position="102"/>
    </location>
</feature>
<feature type="compositionally biased region" description="Low complexity" evidence="1">
    <location>
        <begin position="303"/>
        <end position="324"/>
    </location>
</feature>
<evidence type="ECO:0000313" key="2">
    <source>
        <dbReference type="EMBL" id="CDO57272.1"/>
    </source>
</evidence>
<feature type="compositionally biased region" description="Basic and acidic residues" evidence="1">
    <location>
        <begin position="19"/>
        <end position="39"/>
    </location>
</feature>
<feature type="region of interest" description="Disordered" evidence="1">
    <location>
        <begin position="298"/>
        <end position="336"/>
    </location>
</feature>
<feature type="compositionally biased region" description="Polar residues" evidence="1">
    <location>
        <begin position="679"/>
        <end position="705"/>
    </location>
</feature>
<evidence type="ECO:0000256" key="1">
    <source>
        <dbReference type="SAM" id="MobiDB-lite"/>
    </source>
</evidence>
<gene>
    <name evidence="2" type="ORF">BN980_GECA20s00384g</name>
</gene>
<dbReference type="STRING" id="1173061.A0A0J9XJ29"/>
<feature type="compositionally biased region" description="Basic and acidic residues" evidence="1">
    <location>
        <begin position="484"/>
        <end position="494"/>
    </location>
</feature>
<organism evidence="2 3">
    <name type="scientific">Geotrichum candidum</name>
    <name type="common">Oospora lactis</name>
    <name type="synonym">Dipodascus geotrichum</name>
    <dbReference type="NCBI Taxonomy" id="1173061"/>
    <lineage>
        <taxon>Eukaryota</taxon>
        <taxon>Fungi</taxon>
        <taxon>Dikarya</taxon>
        <taxon>Ascomycota</taxon>
        <taxon>Saccharomycotina</taxon>
        <taxon>Dipodascomycetes</taxon>
        <taxon>Dipodascales</taxon>
        <taxon>Dipodascaceae</taxon>
        <taxon>Geotrichum</taxon>
    </lineage>
</organism>
<evidence type="ECO:0000313" key="3">
    <source>
        <dbReference type="Proteomes" id="UP000242525"/>
    </source>
</evidence>
<protein>
    <submittedName>
        <fullName evidence="2">Uncharacterized protein</fullName>
    </submittedName>
</protein>
<feature type="compositionally biased region" description="Low complexity" evidence="1">
    <location>
        <begin position="650"/>
        <end position="678"/>
    </location>
</feature>
<feature type="region of interest" description="Disordered" evidence="1">
    <location>
        <begin position="1"/>
        <end position="107"/>
    </location>
</feature>
<feature type="compositionally biased region" description="Basic and acidic residues" evidence="1">
    <location>
        <begin position="400"/>
        <end position="409"/>
    </location>
</feature>
<feature type="region of interest" description="Disordered" evidence="1">
    <location>
        <begin position="626"/>
        <end position="722"/>
    </location>
</feature>
<feature type="region of interest" description="Disordered" evidence="1">
    <location>
        <begin position="386"/>
        <end position="540"/>
    </location>
</feature>
<feature type="compositionally biased region" description="Basic and acidic residues" evidence="1">
    <location>
        <begin position="416"/>
        <end position="458"/>
    </location>
</feature>
<accession>A0A0J9XJ29</accession>